<gene>
    <name evidence="3" type="ORF">DSTB1V02_LOCUS835</name>
</gene>
<evidence type="ECO:0000313" key="4">
    <source>
        <dbReference type="Proteomes" id="UP000677054"/>
    </source>
</evidence>
<dbReference type="SUPFAM" id="SSF53474">
    <property type="entry name" value="alpha/beta-Hydrolases"/>
    <property type="match status" value="1"/>
</dbReference>
<dbReference type="EMBL" id="CAJPEV010000066">
    <property type="protein sequence ID" value="CAG0879954.1"/>
    <property type="molecule type" value="Genomic_DNA"/>
</dbReference>
<dbReference type="InterPro" id="IPR019819">
    <property type="entry name" value="Carboxylesterase_B_CS"/>
</dbReference>
<dbReference type="OrthoDB" id="408631at2759"/>
<keyword evidence="4" id="KW-1185">Reference proteome</keyword>
<dbReference type="Proteomes" id="UP000677054">
    <property type="component" value="Unassembled WGS sequence"/>
</dbReference>
<keyword evidence="1" id="KW-0325">Glycoprotein</keyword>
<feature type="domain" description="Carboxylesterase type B" evidence="2">
    <location>
        <begin position="7"/>
        <end position="466"/>
    </location>
</feature>
<evidence type="ECO:0000313" key="3">
    <source>
        <dbReference type="EMBL" id="CAD7240829.1"/>
    </source>
</evidence>
<proteinExistence type="predicted"/>
<reference evidence="3" key="1">
    <citation type="submission" date="2020-11" db="EMBL/GenBank/DDBJ databases">
        <authorList>
            <person name="Tran Van P."/>
        </authorList>
    </citation>
    <scope>NUCLEOTIDE SEQUENCE</scope>
</reference>
<evidence type="ECO:0000256" key="1">
    <source>
        <dbReference type="ARBA" id="ARBA00023180"/>
    </source>
</evidence>
<dbReference type="AlphaFoldDB" id="A0A7R8X6Z2"/>
<protein>
    <recommendedName>
        <fullName evidence="2">Carboxylesterase type B domain-containing protein</fullName>
    </recommendedName>
</protein>
<dbReference type="PANTHER" id="PTHR11559">
    <property type="entry name" value="CARBOXYLESTERASE"/>
    <property type="match status" value="1"/>
</dbReference>
<dbReference type="InterPro" id="IPR002018">
    <property type="entry name" value="CarbesteraseB"/>
</dbReference>
<dbReference type="EMBL" id="LR899583">
    <property type="protein sequence ID" value="CAD7240829.1"/>
    <property type="molecule type" value="Genomic_DNA"/>
</dbReference>
<evidence type="ECO:0000259" key="2">
    <source>
        <dbReference type="Pfam" id="PF00135"/>
    </source>
</evidence>
<name>A0A7R8X6Z2_9CRUS</name>
<sequence>MVEDGGYVFRGVPYTMAPVGERRWRISTPHRNISECWAGTYAAHNASTPCWQFYSDGRYDGAEDCLTVDVYTPVVAYEKALPVVVLVRGETFNGGMQGDLVPSVGLARRRNVVFVVVNYRLNVMGFLALRELSQGSPGVSGVSGNYGMGDVITALQWVQMNIQHFGGNFNSVTLLGHMAGATLVTALTSTLKVKDLTAPVRGRPIEYRTRRLFHRAWIASGSGVFVNESLYVSETLNTIIRERAGCSNLPCLMRQTPEILLEAVPPTWPRFFYDLPPEEGDKVRHSWLTIDGHILTQEPTDAWADDRFRHDVPLVFGTTTHAEYRGWTNQAKRFDPFVNTTDKMHNLVHSHLDSLSVDLATEAIQKYMPYTNGGKEVLWPQYYSMVTDLRTLCPLAELARKAATSFASPVYFYVAEQGRATLVGNVTDPFADVMAIIGMYNASGAAEERFRDNIQDLFYGFVYEGTLENNERYPRGLYHVGERVDVLSGYPKCKLWLDSLAYPRYARMD</sequence>
<dbReference type="PROSITE" id="PS00941">
    <property type="entry name" value="CARBOXYLESTERASE_B_2"/>
    <property type="match status" value="1"/>
</dbReference>
<dbReference type="InterPro" id="IPR029058">
    <property type="entry name" value="AB_hydrolase_fold"/>
</dbReference>
<dbReference type="Pfam" id="PF00135">
    <property type="entry name" value="COesterase"/>
    <property type="match status" value="1"/>
</dbReference>
<accession>A0A7R8X6Z2</accession>
<organism evidence="3">
    <name type="scientific">Darwinula stevensoni</name>
    <dbReference type="NCBI Taxonomy" id="69355"/>
    <lineage>
        <taxon>Eukaryota</taxon>
        <taxon>Metazoa</taxon>
        <taxon>Ecdysozoa</taxon>
        <taxon>Arthropoda</taxon>
        <taxon>Crustacea</taxon>
        <taxon>Oligostraca</taxon>
        <taxon>Ostracoda</taxon>
        <taxon>Podocopa</taxon>
        <taxon>Podocopida</taxon>
        <taxon>Darwinulocopina</taxon>
        <taxon>Darwinuloidea</taxon>
        <taxon>Darwinulidae</taxon>
        <taxon>Darwinula</taxon>
    </lineage>
</organism>
<dbReference type="InterPro" id="IPR050309">
    <property type="entry name" value="Type-B_Carboxylest/Lipase"/>
</dbReference>
<dbReference type="Gene3D" id="3.40.50.1820">
    <property type="entry name" value="alpha/beta hydrolase"/>
    <property type="match status" value="1"/>
</dbReference>